<feature type="compositionally biased region" description="Polar residues" evidence="1">
    <location>
        <begin position="30"/>
        <end position="46"/>
    </location>
</feature>
<feature type="region of interest" description="Disordered" evidence="1">
    <location>
        <begin position="1"/>
        <end position="112"/>
    </location>
</feature>
<dbReference type="InParanoid" id="J0WM16"/>
<evidence type="ECO:0000256" key="1">
    <source>
        <dbReference type="SAM" id="MobiDB-lite"/>
    </source>
</evidence>
<dbReference type="AlphaFoldDB" id="J0WM16"/>
<keyword evidence="3" id="KW-1185">Reference proteome</keyword>
<dbReference type="Proteomes" id="UP000006514">
    <property type="component" value="Unassembled WGS sequence"/>
</dbReference>
<feature type="compositionally biased region" description="Polar residues" evidence="1">
    <location>
        <begin position="55"/>
        <end position="83"/>
    </location>
</feature>
<evidence type="ECO:0000313" key="3">
    <source>
        <dbReference type="Proteomes" id="UP000006514"/>
    </source>
</evidence>
<name>J0WM16_AURST</name>
<dbReference type="KEGG" id="adl:AURDEDRAFT_177539"/>
<evidence type="ECO:0000313" key="2">
    <source>
        <dbReference type="EMBL" id="EJD33378.1"/>
    </source>
</evidence>
<proteinExistence type="predicted"/>
<protein>
    <submittedName>
        <fullName evidence="2">Uncharacterized protein</fullName>
    </submittedName>
</protein>
<gene>
    <name evidence="2" type="ORF">AURDEDRAFT_177539</name>
</gene>
<dbReference type="EMBL" id="JH688262">
    <property type="protein sequence ID" value="EJD33378.1"/>
    <property type="molecule type" value="Genomic_DNA"/>
</dbReference>
<organism evidence="2 3">
    <name type="scientific">Auricularia subglabra (strain TFB-10046 / SS5)</name>
    <name type="common">White-rot fungus</name>
    <name type="synonym">Auricularia delicata (strain TFB10046)</name>
    <dbReference type="NCBI Taxonomy" id="717982"/>
    <lineage>
        <taxon>Eukaryota</taxon>
        <taxon>Fungi</taxon>
        <taxon>Dikarya</taxon>
        <taxon>Basidiomycota</taxon>
        <taxon>Agaricomycotina</taxon>
        <taxon>Agaricomycetes</taxon>
        <taxon>Auriculariales</taxon>
        <taxon>Auriculariaceae</taxon>
        <taxon>Auricularia</taxon>
    </lineage>
</organism>
<reference evidence="3" key="1">
    <citation type="journal article" date="2012" name="Science">
        <title>The Paleozoic origin of enzymatic lignin decomposition reconstructed from 31 fungal genomes.</title>
        <authorList>
            <person name="Floudas D."/>
            <person name="Binder M."/>
            <person name="Riley R."/>
            <person name="Barry K."/>
            <person name="Blanchette R.A."/>
            <person name="Henrissat B."/>
            <person name="Martinez A.T."/>
            <person name="Otillar R."/>
            <person name="Spatafora J.W."/>
            <person name="Yadav J.S."/>
            <person name="Aerts A."/>
            <person name="Benoit I."/>
            <person name="Boyd A."/>
            <person name="Carlson A."/>
            <person name="Copeland A."/>
            <person name="Coutinho P.M."/>
            <person name="de Vries R.P."/>
            <person name="Ferreira P."/>
            <person name="Findley K."/>
            <person name="Foster B."/>
            <person name="Gaskell J."/>
            <person name="Glotzer D."/>
            <person name="Gorecki P."/>
            <person name="Heitman J."/>
            <person name="Hesse C."/>
            <person name="Hori C."/>
            <person name="Igarashi K."/>
            <person name="Jurgens J.A."/>
            <person name="Kallen N."/>
            <person name="Kersten P."/>
            <person name="Kohler A."/>
            <person name="Kuees U."/>
            <person name="Kumar T.K.A."/>
            <person name="Kuo A."/>
            <person name="LaButti K."/>
            <person name="Larrondo L.F."/>
            <person name="Lindquist E."/>
            <person name="Ling A."/>
            <person name="Lombard V."/>
            <person name="Lucas S."/>
            <person name="Lundell T."/>
            <person name="Martin R."/>
            <person name="McLaughlin D.J."/>
            <person name="Morgenstern I."/>
            <person name="Morin E."/>
            <person name="Murat C."/>
            <person name="Nagy L.G."/>
            <person name="Nolan M."/>
            <person name="Ohm R.A."/>
            <person name="Patyshakuliyeva A."/>
            <person name="Rokas A."/>
            <person name="Ruiz-Duenas F.J."/>
            <person name="Sabat G."/>
            <person name="Salamov A."/>
            <person name="Samejima M."/>
            <person name="Schmutz J."/>
            <person name="Slot J.C."/>
            <person name="St John F."/>
            <person name="Stenlid J."/>
            <person name="Sun H."/>
            <person name="Sun S."/>
            <person name="Syed K."/>
            <person name="Tsang A."/>
            <person name="Wiebenga A."/>
            <person name="Young D."/>
            <person name="Pisabarro A."/>
            <person name="Eastwood D.C."/>
            <person name="Martin F."/>
            <person name="Cullen D."/>
            <person name="Grigoriev I.V."/>
            <person name="Hibbett D.S."/>
        </authorList>
    </citation>
    <scope>NUCLEOTIDE SEQUENCE [LARGE SCALE GENOMIC DNA]</scope>
    <source>
        <strain evidence="3">TFB10046</strain>
    </source>
</reference>
<sequence>MFRRVLIDLEPSLNKKPPPAVRDRLEPQRRFSNTRFKNAAPTSREQTTTTAAARPSTSQSNQPRTSHGAAQTTKPGRPSNQAQARPARTYAAELDVLEEDEVPRHITARSGP</sequence>
<accession>J0WM16</accession>